<feature type="transmembrane region" description="Helical" evidence="1">
    <location>
        <begin position="104"/>
        <end position="122"/>
    </location>
</feature>
<feature type="transmembrane region" description="Helical" evidence="1">
    <location>
        <begin position="12"/>
        <end position="34"/>
    </location>
</feature>
<feature type="transmembrane region" description="Helical" evidence="1">
    <location>
        <begin position="79"/>
        <end position="98"/>
    </location>
</feature>
<feature type="transmembrane region" description="Helical" evidence="1">
    <location>
        <begin position="236"/>
        <end position="253"/>
    </location>
</feature>
<feature type="transmembrane region" description="Helical" evidence="1">
    <location>
        <begin position="468"/>
        <end position="487"/>
    </location>
</feature>
<dbReference type="AlphaFoldDB" id="A0AAP2ZDR0"/>
<proteinExistence type="predicted"/>
<feature type="transmembrane region" description="Helical" evidence="1">
    <location>
        <begin position="444"/>
        <end position="461"/>
    </location>
</feature>
<keyword evidence="3" id="KW-1185">Reference proteome</keyword>
<sequence length="608" mass="67861">MSFFRDFVGPERFYRVGVVALPTAAVLGVLGPLLIGQSNLSILGLYLAIPMLAGSIIVRKTQPVTYEYAFTEYDIDWRIPSILFHCTVAVLVIVLILTPVRPTIFYFGVAVLYTLTFFQAATADGKELVVLYQLVVAYLLVIFSVTLNYALFVGRTDLSGHISSANHVLETGSTAGLSPTYEPFPLWHVFVAESTLISGGWLETHTSMYLLSGFIFAAGILGMYALAARVLSMKKFALFAAFVMVCFPLYLFYGMYSIARSVTSVLFLLLLLTLMIRRSDSQRVVVLLLIVAIVIYHPVSIPFVLVLLAGVALTERFLDTRVPIVDTYVLGVAAGFTTIYWFYRAEFIVGRLTASIIGMFTGPSPSTGPESVELSPWVEVANYVPYSFLILLLLLGFLFWYQQPTLSRSTFASLALFSVLIVPLVFPGPTLLLDSLVGVNVGRFGHYSFMFVALTGGYGLYELVRRGGVRTFFVILVLVSCLSFTAVSNDFVASDNPIIERPFYTFYFTEHERSSLEHVGATFEEPMAADRPACRYLRSFEATECERISVDGEGELFDEYDTVLLRHHENEKRPLQFSRYVYEDEISAANIELRNKPYDSGSVAMYTR</sequence>
<protein>
    <submittedName>
        <fullName evidence="2">Uncharacterized protein</fullName>
    </submittedName>
</protein>
<comment type="caution">
    <text evidence="2">The sequence shown here is derived from an EMBL/GenBank/DDBJ whole genome shotgun (WGS) entry which is preliminary data.</text>
</comment>
<feature type="transmembrane region" description="Helical" evidence="1">
    <location>
        <begin position="40"/>
        <end position="58"/>
    </location>
</feature>
<dbReference type="RefSeq" id="WP_342810373.1">
    <property type="nucleotide sequence ID" value="NZ_JAOPJZ010000028.1"/>
</dbReference>
<gene>
    <name evidence="2" type="ORF">OB919_19145</name>
</gene>
<accession>A0AAP2ZDR0</accession>
<keyword evidence="1" id="KW-0812">Transmembrane</keyword>
<evidence type="ECO:0000313" key="3">
    <source>
        <dbReference type="Proteomes" id="UP001321047"/>
    </source>
</evidence>
<feature type="transmembrane region" description="Helical" evidence="1">
    <location>
        <begin position="284"/>
        <end position="313"/>
    </location>
</feature>
<feature type="transmembrane region" description="Helical" evidence="1">
    <location>
        <begin position="348"/>
        <end position="363"/>
    </location>
</feature>
<feature type="transmembrane region" description="Helical" evidence="1">
    <location>
        <begin position="383"/>
        <end position="401"/>
    </location>
</feature>
<reference evidence="2 3" key="1">
    <citation type="submission" date="2022-09" db="EMBL/GenBank/DDBJ databases">
        <title>Enrichment on poylsaccharides allowed isolation of novel metabolic and taxonomic groups of Haloarchaea.</title>
        <authorList>
            <person name="Sorokin D.Y."/>
            <person name="Elcheninov A.G."/>
            <person name="Khizhniak T.V."/>
            <person name="Kolganova T.V."/>
            <person name="Kublanov I.V."/>
        </authorList>
    </citation>
    <scope>NUCLEOTIDE SEQUENCE [LARGE SCALE GENOMIC DNA]</scope>
    <source>
        <strain evidence="2 3">AArc-curdl1</strain>
    </source>
</reference>
<feature type="transmembrane region" description="Helical" evidence="1">
    <location>
        <begin position="129"/>
        <end position="151"/>
    </location>
</feature>
<keyword evidence="1" id="KW-0472">Membrane</keyword>
<dbReference type="EMBL" id="JAOPJZ010000028">
    <property type="protein sequence ID" value="MCU4754069.1"/>
    <property type="molecule type" value="Genomic_DNA"/>
</dbReference>
<organism evidence="2 3">
    <name type="scientific">Natronosalvus hydrolyticus</name>
    <dbReference type="NCBI Taxonomy" id="2979988"/>
    <lineage>
        <taxon>Archaea</taxon>
        <taxon>Methanobacteriati</taxon>
        <taxon>Methanobacteriota</taxon>
        <taxon>Stenosarchaea group</taxon>
        <taxon>Halobacteria</taxon>
        <taxon>Halobacteriales</taxon>
        <taxon>Natrialbaceae</taxon>
        <taxon>Natronosalvus</taxon>
    </lineage>
</organism>
<evidence type="ECO:0000256" key="1">
    <source>
        <dbReference type="SAM" id="Phobius"/>
    </source>
</evidence>
<feature type="transmembrane region" description="Helical" evidence="1">
    <location>
        <begin position="208"/>
        <end position="227"/>
    </location>
</feature>
<feature type="transmembrane region" description="Helical" evidence="1">
    <location>
        <begin position="325"/>
        <end position="343"/>
    </location>
</feature>
<dbReference type="Proteomes" id="UP001321047">
    <property type="component" value="Unassembled WGS sequence"/>
</dbReference>
<evidence type="ECO:0000313" key="2">
    <source>
        <dbReference type="EMBL" id="MCU4754069.1"/>
    </source>
</evidence>
<feature type="transmembrane region" description="Helical" evidence="1">
    <location>
        <begin position="413"/>
        <end position="432"/>
    </location>
</feature>
<keyword evidence="1" id="KW-1133">Transmembrane helix</keyword>
<feature type="transmembrane region" description="Helical" evidence="1">
    <location>
        <begin position="259"/>
        <end position="277"/>
    </location>
</feature>
<name>A0AAP2ZDR0_9EURY</name>